<accession>A0ACC6RJ28</accession>
<protein>
    <submittedName>
        <fullName evidence="1">Uncharacterized protein</fullName>
    </submittedName>
</protein>
<dbReference type="Proteomes" id="UP001392318">
    <property type="component" value="Unassembled WGS sequence"/>
</dbReference>
<evidence type="ECO:0000313" key="2">
    <source>
        <dbReference type="Proteomes" id="UP001392318"/>
    </source>
</evidence>
<sequence length="155" mass="16867">MRPISTDRPQGFKTAPKAKKAKLPKGAVLISIPLFGGTVVFVQSKADYDQTLAALTNQPYKPDPDAIRMAGEATSLVSDEGARVYILGVFDNNLYTLVHEAAHCTFFLCDHIGIETRPGDANETYCYLLDGIVQAAHAQMNPPEMVVEVQEAAEE</sequence>
<keyword evidence="2" id="KW-1185">Reference proteome</keyword>
<dbReference type="EMBL" id="JAYMRU010000007">
    <property type="protein sequence ID" value="MEM5400845.1"/>
    <property type="molecule type" value="Genomic_DNA"/>
</dbReference>
<proteinExistence type="predicted"/>
<reference evidence="1" key="1">
    <citation type="submission" date="2024-01" db="EMBL/GenBank/DDBJ databases">
        <title>The diversity of rhizobia nodulating Mimosa spp. in eleven states of Brazil covering several biomes is determined by host plant, location, and edaphic factors.</title>
        <authorList>
            <person name="Rouws L."/>
            <person name="Barauna A."/>
            <person name="Beukes C."/>
            <person name="De Faria S.M."/>
            <person name="Gross E."/>
            <person name="Dos Reis Junior F.B."/>
            <person name="Simon M."/>
            <person name="Maluk M."/>
            <person name="Odee D.W."/>
            <person name="Kenicer G."/>
            <person name="Young J.P.W."/>
            <person name="Reis V.M."/>
            <person name="Zilli J."/>
            <person name="James E.K."/>
        </authorList>
    </citation>
    <scope>NUCLEOTIDE SEQUENCE</scope>
    <source>
        <strain evidence="1">JPY452</strain>
    </source>
</reference>
<organism evidence="1 2">
    <name type="scientific">Paraburkholderia unamae</name>
    <dbReference type="NCBI Taxonomy" id="219649"/>
    <lineage>
        <taxon>Bacteria</taxon>
        <taxon>Pseudomonadati</taxon>
        <taxon>Pseudomonadota</taxon>
        <taxon>Betaproteobacteria</taxon>
        <taxon>Burkholderiales</taxon>
        <taxon>Burkholderiaceae</taxon>
        <taxon>Paraburkholderia</taxon>
    </lineage>
</organism>
<gene>
    <name evidence="1" type="ORF">VSR83_12205</name>
</gene>
<comment type="caution">
    <text evidence="1">The sequence shown here is derived from an EMBL/GenBank/DDBJ whole genome shotgun (WGS) entry which is preliminary data.</text>
</comment>
<name>A0ACC6RJ28_9BURK</name>
<evidence type="ECO:0000313" key="1">
    <source>
        <dbReference type="EMBL" id="MEM5400845.1"/>
    </source>
</evidence>